<evidence type="ECO:0000313" key="1">
    <source>
        <dbReference type="EMBL" id="CRZ02241.1"/>
    </source>
</evidence>
<feature type="non-terminal residue" evidence="1">
    <location>
        <position position="1"/>
    </location>
</feature>
<dbReference type="AlphaFoldDB" id="A0A0H5QLK9"/>
<sequence>IGTSMYVTVKDLFSDKSFDCHCSRLRFYSDSQLNVTEEILKQFAHDGSGCDLDDVLDQWEIDISWLGFEDIENSLEPLDDLLNDCPVFIRRRLKALKSSRVRRSRLNCSTIWITEWHLDGTCR</sequence>
<proteinExistence type="predicted"/>
<accession>A0A0H5QLK9</accession>
<name>A0A0H5QLK9_9EUKA</name>
<reference evidence="1" key="1">
    <citation type="submission" date="2015-04" db="EMBL/GenBank/DDBJ databases">
        <title>The genome sequence of the plant pathogenic Rhizarian Plasmodiophora brassicae reveals insights in its biotrophic life cycle and the origin of chitin synthesis.</title>
        <authorList>
            <person name="Schwelm A."/>
            <person name="Fogelqvist J."/>
            <person name="Knaust A."/>
            <person name="Julke S."/>
            <person name="Lilja T."/>
            <person name="Dhandapani V."/>
            <person name="Bonilla-Rosso G."/>
            <person name="Karlsson M."/>
            <person name="Shevchenko A."/>
            <person name="Choi S.R."/>
            <person name="Kim H.G."/>
            <person name="Park J.Y."/>
            <person name="Lim Y.P."/>
            <person name="Ludwig-Muller J."/>
            <person name="Dixelius C."/>
        </authorList>
    </citation>
    <scope>NUCLEOTIDE SEQUENCE</scope>
    <source>
        <tissue evidence="1">Potato root galls</tissue>
    </source>
</reference>
<organism evidence="1">
    <name type="scientific">Spongospora subterranea</name>
    <dbReference type="NCBI Taxonomy" id="70186"/>
    <lineage>
        <taxon>Eukaryota</taxon>
        <taxon>Sar</taxon>
        <taxon>Rhizaria</taxon>
        <taxon>Endomyxa</taxon>
        <taxon>Phytomyxea</taxon>
        <taxon>Plasmodiophorida</taxon>
        <taxon>Plasmodiophoridae</taxon>
        <taxon>Spongospora</taxon>
    </lineage>
</organism>
<protein>
    <submittedName>
        <fullName evidence="1">Uncharacterized protein</fullName>
    </submittedName>
</protein>
<dbReference type="EMBL" id="HACM01001799">
    <property type="protein sequence ID" value="CRZ02241.1"/>
    <property type="molecule type" value="Transcribed_RNA"/>
</dbReference>